<keyword evidence="2 5" id="KW-0812">Transmembrane</keyword>
<feature type="transmembrane region" description="Helical" evidence="5">
    <location>
        <begin position="177"/>
        <end position="199"/>
    </location>
</feature>
<evidence type="ECO:0000256" key="4">
    <source>
        <dbReference type="ARBA" id="ARBA00023136"/>
    </source>
</evidence>
<dbReference type="AlphaFoldDB" id="A0A9X3YL19"/>
<dbReference type="Pfam" id="PF00892">
    <property type="entry name" value="EamA"/>
    <property type="match status" value="2"/>
</dbReference>
<dbReference type="PANTHER" id="PTHR32322">
    <property type="entry name" value="INNER MEMBRANE TRANSPORTER"/>
    <property type="match status" value="1"/>
</dbReference>
<dbReference type="GO" id="GO:0016491">
    <property type="term" value="F:oxidoreductase activity"/>
    <property type="evidence" value="ECO:0007669"/>
    <property type="project" value="InterPro"/>
</dbReference>
<keyword evidence="8" id="KW-1185">Reference proteome</keyword>
<dbReference type="InterPro" id="IPR000866">
    <property type="entry name" value="AhpC/TSA"/>
</dbReference>
<dbReference type="GO" id="GO:0016209">
    <property type="term" value="F:antioxidant activity"/>
    <property type="evidence" value="ECO:0007669"/>
    <property type="project" value="InterPro"/>
</dbReference>
<dbReference type="RefSeq" id="WP_263545770.1">
    <property type="nucleotide sequence ID" value="NZ_JAOVZO020000017.1"/>
</dbReference>
<dbReference type="SUPFAM" id="SSF52833">
    <property type="entry name" value="Thioredoxin-like"/>
    <property type="match status" value="2"/>
</dbReference>
<feature type="transmembrane region" description="Helical" evidence="5">
    <location>
        <begin position="242"/>
        <end position="261"/>
    </location>
</feature>
<keyword evidence="4 5" id="KW-0472">Membrane</keyword>
<proteinExistence type="predicted"/>
<comment type="caution">
    <text evidence="7">The sequence shown here is derived from an EMBL/GenBank/DDBJ whole genome shotgun (WGS) entry which is preliminary data.</text>
</comment>
<feature type="transmembrane region" description="Helical" evidence="5">
    <location>
        <begin position="148"/>
        <end position="165"/>
    </location>
</feature>
<feature type="transmembrane region" description="Helical" evidence="5">
    <location>
        <begin position="9"/>
        <end position="27"/>
    </location>
</feature>
<accession>A0A9X3YL19</accession>
<feature type="transmembrane region" description="Helical" evidence="5">
    <location>
        <begin position="67"/>
        <end position="89"/>
    </location>
</feature>
<dbReference type="EMBL" id="JAOVZO020000017">
    <property type="protein sequence ID" value="MDC8013564.1"/>
    <property type="molecule type" value="Genomic_DNA"/>
</dbReference>
<feature type="transmembrane region" description="Helical" evidence="5">
    <location>
        <begin position="267"/>
        <end position="289"/>
    </location>
</feature>
<evidence type="ECO:0000259" key="6">
    <source>
        <dbReference type="PROSITE" id="PS51352"/>
    </source>
</evidence>
<dbReference type="Pfam" id="PF00578">
    <property type="entry name" value="AhpC-TSA"/>
    <property type="match status" value="1"/>
</dbReference>
<evidence type="ECO:0000256" key="1">
    <source>
        <dbReference type="ARBA" id="ARBA00004141"/>
    </source>
</evidence>
<feature type="domain" description="Thioredoxin" evidence="6">
    <location>
        <begin position="323"/>
        <end position="460"/>
    </location>
</feature>
<evidence type="ECO:0000256" key="5">
    <source>
        <dbReference type="SAM" id="Phobius"/>
    </source>
</evidence>
<feature type="transmembrane region" description="Helical" evidence="5">
    <location>
        <begin position="95"/>
        <end position="113"/>
    </location>
</feature>
<dbReference type="InterPro" id="IPR037185">
    <property type="entry name" value="EmrE-like"/>
</dbReference>
<reference evidence="7" key="1">
    <citation type="submission" date="2023-02" db="EMBL/GenBank/DDBJ databases">
        <title>Tahibacter soli sp. nov. isolated from soil.</title>
        <authorList>
            <person name="Baek J.H."/>
            <person name="Lee J.K."/>
            <person name="Choi D.G."/>
            <person name="Jeon C.O."/>
        </authorList>
    </citation>
    <scope>NUCLEOTIDE SEQUENCE</scope>
    <source>
        <strain evidence="7">BL</strain>
    </source>
</reference>
<dbReference type="SUPFAM" id="SSF103481">
    <property type="entry name" value="Multidrug resistance efflux transporter EmrE"/>
    <property type="match status" value="2"/>
</dbReference>
<dbReference type="Gene3D" id="3.40.30.10">
    <property type="entry name" value="Glutaredoxin"/>
    <property type="match status" value="2"/>
</dbReference>
<evidence type="ECO:0000313" key="8">
    <source>
        <dbReference type="Proteomes" id="UP001139971"/>
    </source>
</evidence>
<dbReference type="PROSITE" id="PS51352">
    <property type="entry name" value="THIOREDOXIN_2"/>
    <property type="match status" value="1"/>
</dbReference>
<feature type="transmembrane region" description="Helical" evidence="5">
    <location>
        <begin position="122"/>
        <end position="142"/>
    </location>
</feature>
<dbReference type="Proteomes" id="UP001139971">
    <property type="component" value="Unassembled WGS sequence"/>
</dbReference>
<dbReference type="InterPro" id="IPR050638">
    <property type="entry name" value="AA-Vitamin_Transporters"/>
</dbReference>
<organism evidence="7 8">
    <name type="scientific">Tahibacter soli</name>
    <dbReference type="NCBI Taxonomy" id="2983605"/>
    <lineage>
        <taxon>Bacteria</taxon>
        <taxon>Pseudomonadati</taxon>
        <taxon>Pseudomonadota</taxon>
        <taxon>Gammaproteobacteria</taxon>
        <taxon>Lysobacterales</taxon>
        <taxon>Rhodanobacteraceae</taxon>
        <taxon>Tahibacter</taxon>
    </lineage>
</organism>
<sequence length="623" mass="65705">MKRSDIAELLLLAALWGASYLFMRLGAAEFGAFALAGVRSLVAVLIMVPLVAWRGEVGVWRTYWKDILVVGFTNSALPFVLFSFAALSIAAGLSAVINATVPLFAALIGWLWLKDRLTPTRVAGLAIGFAGVVWLVAGKASFKPGASHVGWAIVACLAATFLYGFSANFSKRRLADAAPVAVAAGGHLVSAVVLFVPMLALWPATSPSPRAWSAALALAVFCTAFAYVLYYQLIANVGASRTVTVAYLIPVFGVLWGALFLGESFTLDMALGCAVILVGVALTTGLVALRPKLLAAACAFVVCLPSPVRANEGQARAEAAGRSIVGTPAPRATLTTLDGGRIDLVALYGRKAVYLKFWATWCSPCREQMPHFQHAFDAAGDDLAVIGVNAGFSDPIEDVRAFVAEKHLTMPTAIDDGGLSEALNLRVTPTHVVIGRDGRVKYVGHLADARLDAALVAARAPAADVVAATAPAATVRVGVGDALPALDVQTLAGTRFKPMPGRRTVLVFLSPWCESYLATTRPNVSASCRAVREETERRVALGGATWLGIASGLWADRDDLVKYRDENKIALPLTLDASGDLFRRFGVASVPTVVVVDAQGRIARRVEGRDASVRDALAAALAQ</sequence>
<protein>
    <submittedName>
        <fullName evidence="7">EamA family transporter</fullName>
    </submittedName>
</protein>
<gene>
    <name evidence="7" type="ORF">OD750_013560</name>
</gene>
<evidence type="ECO:0000313" key="7">
    <source>
        <dbReference type="EMBL" id="MDC8013564.1"/>
    </source>
</evidence>
<dbReference type="CDD" id="cd02966">
    <property type="entry name" value="TlpA_like_family"/>
    <property type="match status" value="1"/>
</dbReference>
<name>A0A9X3YL19_9GAMM</name>
<feature type="transmembrane region" description="Helical" evidence="5">
    <location>
        <begin position="33"/>
        <end position="55"/>
    </location>
</feature>
<dbReference type="InterPro" id="IPR036249">
    <property type="entry name" value="Thioredoxin-like_sf"/>
</dbReference>
<comment type="subcellular location">
    <subcellularLocation>
        <location evidence="1">Membrane</location>
        <topology evidence="1">Multi-pass membrane protein</topology>
    </subcellularLocation>
</comment>
<dbReference type="GO" id="GO:0016020">
    <property type="term" value="C:membrane"/>
    <property type="evidence" value="ECO:0007669"/>
    <property type="project" value="UniProtKB-SubCell"/>
</dbReference>
<feature type="transmembrane region" description="Helical" evidence="5">
    <location>
        <begin position="211"/>
        <end position="230"/>
    </location>
</feature>
<keyword evidence="3 5" id="KW-1133">Transmembrane helix</keyword>
<evidence type="ECO:0000256" key="2">
    <source>
        <dbReference type="ARBA" id="ARBA00022692"/>
    </source>
</evidence>
<dbReference type="InterPro" id="IPR000620">
    <property type="entry name" value="EamA_dom"/>
</dbReference>
<evidence type="ECO:0000256" key="3">
    <source>
        <dbReference type="ARBA" id="ARBA00022989"/>
    </source>
</evidence>
<dbReference type="InterPro" id="IPR013766">
    <property type="entry name" value="Thioredoxin_domain"/>
</dbReference>
<dbReference type="PANTHER" id="PTHR32322:SF9">
    <property type="entry name" value="AMINO-ACID METABOLITE EFFLUX PUMP-RELATED"/>
    <property type="match status" value="1"/>
</dbReference>